<dbReference type="HOGENOM" id="CLU_2868315_0_0_1"/>
<keyword evidence="1" id="KW-0732">Signal</keyword>
<evidence type="ECO:0000256" key="1">
    <source>
        <dbReference type="SAM" id="SignalP"/>
    </source>
</evidence>
<evidence type="ECO:0000313" key="3">
    <source>
        <dbReference type="Proteomes" id="UP000054538"/>
    </source>
</evidence>
<evidence type="ECO:0000313" key="2">
    <source>
        <dbReference type="EMBL" id="KIK96262.1"/>
    </source>
</evidence>
<sequence>MTAVMERHATLVTWVVGLLAAAVASCGQIRVLAAEPNNLVTPDLIFLPDPSVPTYPCSLPYLLS</sequence>
<dbReference type="AlphaFoldDB" id="A0A0D0DF53"/>
<feature type="chain" id="PRO_5002220787" evidence="1">
    <location>
        <begin position="27"/>
        <end position="64"/>
    </location>
</feature>
<dbReference type="InParanoid" id="A0A0D0DF53"/>
<accession>A0A0D0DF53</accession>
<dbReference type="PROSITE" id="PS51257">
    <property type="entry name" value="PROKAR_LIPOPROTEIN"/>
    <property type="match status" value="1"/>
</dbReference>
<gene>
    <name evidence="2" type="ORF">PAXRUDRAFT_826137</name>
</gene>
<keyword evidence="3" id="KW-1185">Reference proteome</keyword>
<dbReference type="EMBL" id="KN824995">
    <property type="protein sequence ID" value="KIK96262.1"/>
    <property type="molecule type" value="Genomic_DNA"/>
</dbReference>
<dbReference type="Proteomes" id="UP000054538">
    <property type="component" value="Unassembled WGS sequence"/>
</dbReference>
<feature type="signal peptide" evidence="1">
    <location>
        <begin position="1"/>
        <end position="26"/>
    </location>
</feature>
<name>A0A0D0DF53_9AGAM</name>
<reference evidence="2 3" key="1">
    <citation type="submission" date="2014-04" db="EMBL/GenBank/DDBJ databases">
        <authorList>
            <consortium name="DOE Joint Genome Institute"/>
            <person name="Kuo A."/>
            <person name="Kohler A."/>
            <person name="Jargeat P."/>
            <person name="Nagy L.G."/>
            <person name="Floudas D."/>
            <person name="Copeland A."/>
            <person name="Barry K.W."/>
            <person name="Cichocki N."/>
            <person name="Veneault-Fourrey C."/>
            <person name="LaButti K."/>
            <person name="Lindquist E.A."/>
            <person name="Lipzen A."/>
            <person name="Lundell T."/>
            <person name="Morin E."/>
            <person name="Murat C."/>
            <person name="Sun H."/>
            <person name="Tunlid A."/>
            <person name="Henrissat B."/>
            <person name="Grigoriev I.V."/>
            <person name="Hibbett D.S."/>
            <person name="Martin F."/>
            <person name="Nordberg H.P."/>
            <person name="Cantor M.N."/>
            <person name="Hua S.X."/>
        </authorList>
    </citation>
    <scope>NUCLEOTIDE SEQUENCE [LARGE SCALE GENOMIC DNA]</scope>
    <source>
        <strain evidence="2 3">Ve08.2h10</strain>
    </source>
</reference>
<reference evidence="3" key="2">
    <citation type="submission" date="2015-01" db="EMBL/GenBank/DDBJ databases">
        <title>Evolutionary Origins and Diversification of the Mycorrhizal Mutualists.</title>
        <authorList>
            <consortium name="DOE Joint Genome Institute"/>
            <consortium name="Mycorrhizal Genomics Consortium"/>
            <person name="Kohler A."/>
            <person name="Kuo A."/>
            <person name="Nagy L.G."/>
            <person name="Floudas D."/>
            <person name="Copeland A."/>
            <person name="Barry K.W."/>
            <person name="Cichocki N."/>
            <person name="Veneault-Fourrey C."/>
            <person name="LaButti K."/>
            <person name="Lindquist E.A."/>
            <person name="Lipzen A."/>
            <person name="Lundell T."/>
            <person name="Morin E."/>
            <person name="Murat C."/>
            <person name="Riley R."/>
            <person name="Ohm R."/>
            <person name="Sun H."/>
            <person name="Tunlid A."/>
            <person name="Henrissat B."/>
            <person name="Grigoriev I.V."/>
            <person name="Hibbett D.S."/>
            <person name="Martin F."/>
        </authorList>
    </citation>
    <scope>NUCLEOTIDE SEQUENCE [LARGE SCALE GENOMIC DNA]</scope>
    <source>
        <strain evidence="3">Ve08.2h10</strain>
    </source>
</reference>
<protein>
    <submittedName>
        <fullName evidence="2">Uncharacterized protein</fullName>
    </submittedName>
</protein>
<proteinExistence type="predicted"/>
<organism evidence="2 3">
    <name type="scientific">Paxillus rubicundulus Ve08.2h10</name>
    <dbReference type="NCBI Taxonomy" id="930991"/>
    <lineage>
        <taxon>Eukaryota</taxon>
        <taxon>Fungi</taxon>
        <taxon>Dikarya</taxon>
        <taxon>Basidiomycota</taxon>
        <taxon>Agaricomycotina</taxon>
        <taxon>Agaricomycetes</taxon>
        <taxon>Agaricomycetidae</taxon>
        <taxon>Boletales</taxon>
        <taxon>Paxilineae</taxon>
        <taxon>Paxillaceae</taxon>
        <taxon>Paxillus</taxon>
    </lineage>
</organism>